<name>A0A921TZZ1_SORBI</name>
<sequence>MEEVAGISRDFPWPKPSTRVRKAALSARGGEISWLAQLCDRLTAAQRPDAAYPLGEAGTPGLVPNCA</sequence>
<reference evidence="1" key="2">
    <citation type="submission" date="2020-10" db="EMBL/GenBank/DDBJ databases">
        <authorList>
            <person name="Cooper E.A."/>
            <person name="Brenton Z.W."/>
            <person name="Flinn B.S."/>
            <person name="Jenkins J."/>
            <person name="Shu S."/>
            <person name="Flowers D."/>
            <person name="Luo F."/>
            <person name="Wang Y."/>
            <person name="Xia P."/>
            <person name="Barry K."/>
            <person name="Daum C."/>
            <person name="Lipzen A."/>
            <person name="Yoshinaga Y."/>
            <person name="Schmutz J."/>
            <person name="Saski C."/>
            <person name="Vermerris W."/>
            <person name="Kresovich S."/>
        </authorList>
    </citation>
    <scope>NUCLEOTIDE SEQUENCE</scope>
</reference>
<dbReference type="AlphaFoldDB" id="A0A921TZZ1"/>
<gene>
    <name evidence="1" type="ORF">BDA96_10G067900</name>
</gene>
<evidence type="ECO:0000313" key="1">
    <source>
        <dbReference type="EMBL" id="KAG0513054.1"/>
    </source>
</evidence>
<comment type="caution">
    <text evidence="1">The sequence shown here is derived from an EMBL/GenBank/DDBJ whole genome shotgun (WGS) entry which is preliminary data.</text>
</comment>
<accession>A0A921TZZ1</accession>
<evidence type="ECO:0000313" key="2">
    <source>
        <dbReference type="Proteomes" id="UP000807115"/>
    </source>
</evidence>
<protein>
    <submittedName>
        <fullName evidence="1">Uncharacterized protein</fullName>
    </submittedName>
</protein>
<organism evidence="1 2">
    <name type="scientific">Sorghum bicolor</name>
    <name type="common">Sorghum</name>
    <name type="synonym">Sorghum vulgare</name>
    <dbReference type="NCBI Taxonomy" id="4558"/>
    <lineage>
        <taxon>Eukaryota</taxon>
        <taxon>Viridiplantae</taxon>
        <taxon>Streptophyta</taxon>
        <taxon>Embryophyta</taxon>
        <taxon>Tracheophyta</taxon>
        <taxon>Spermatophyta</taxon>
        <taxon>Magnoliopsida</taxon>
        <taxon>Liliopsida</taxon>
        <taxon>Poales</taxon>
        <taxon>Poaceae</taxon>
        <taxon>PACMAD clade</taxon>
        <taxon>Panicoideae</taxon>
        <taxon>Andropogonodae</taxon>
        <taxon>Andropogoneae</taxon>
        <taxon>Sorghinae</taxon>
        <taxon>Sorghum</taxon>
    </lineage>
</organism>
<dbReference type="Proteomes" id="UP000807115">
    <property type="component" value="Chromosome 10"/>
</dbReference>
<dbReference type="Gramene" id="EER87938">
    <property type="protein sequence ID" value="EER87938"/>
    <property type="gene ID" value="SORBI_3010G057200"/>
</dbReference>
<dbReference type="EMBL" id="CM027689">
    <property type="protein sequence ID" value="KAG0513054.1"/>
    <property type="molecule type" value="Genomic_DNA"/>
</dbReference>
<reference evidence="1" key="1">
    <citation type="journal article" date="2019" name="BMC Genomics">
        <title>A new reference genome for Sorghum bicolor reveals high levels of sequence similarity between sweet and grain genotypes: implications for the genetics of sugar metabolism.</title>
        <authorList>
            <person name="Cooper E.A."/>
            <person name="Brenton Z.W."/>
            <person name="Flinn B.S."/>
            <person name="Jenkins J."/>
            <person name="Shu S."/>
            <person name="Flowers D."/>
            <person name="Luo F."/>
            <person name="Wang Y."/>
            <person name="Xia P."/>
            <person name="Barry K."/>
            <person name="Daum C."/>
            <person name="Lipzen A."/>
            <person name="Yoshinaga Y."/>
            <person name="Schmutz J."/>
            <person name="Saski C."/>
            <person name="Vermerris W."/>
            <person name="Kresovich S."/>
        </authorList>
    </citation>
    <scope>NUCLEOTIDE SEQUENCE</scope>
</reference>
<proteinExistence type="predicted"/>